<feature type="compositionally biased region" description="Polar residues" evidence="3">
    <location>
        <begin position="96"/>
        <end position="109"/>
    </location>
</feature>
<dbReference type="SUPFAM" id="SSF56219">
    <property type="entry name" value="DNase I-like"/>
    <property type="match status" value="1"/>
</dbReference>
<reference evidence="5" key="1">
    <citation type="submission" date="2020-03" db="EMBL/GenBank/DDBJ databases">
        <authorList>
            <person name="Zhang R."/>
        </authorList>
    </citation>
    <scope>NUCLEOTIDE SEQUENCE</scope>
</reference>
<dbReference type="Gene3D" id="3.60.10.10">
    <property type="entry name" value="Endonuclease/exonuclease/phosphatase"/>
    <property type="match status" value="1"/>
</dbReference>
<dbReference type="EMBL" id="GILB01007364">
    <property type="protein sequence ID" value="NUU87697.1"/>
    <property type="molecule type" value="Transcribed_RNA"/>
</dbReference>
<feature type="region of interest" description="Disordered" evidence="3">
    <location>
        <begin position="84"/>
        <end position="113"/>
    </location>
</feature>
<sequence>MLHFFRLQEIVPLNAGNIFGAEDSRPVPKWENIIRETLNRIRPARTKVKCYSDHPSPSKFVPTIEEEILLESDSDIDEEIHPFHEESKGFDELSDKSSTGDMNTNSGVPDNQILDLQKQFSSPKKLDRLNCSRTEDSAGDVEASAAPKKLTRILSSSEWIGLSWPEPPLNLLSQHVLQRPTSFKSIKSFKATKSFGGYNSLKSVSSEIQSRLALFAELDFESLMKRNRRSSYVRIVSKQMVGVFLTIWIRRSLRRHIHNLKVSTVGVGVMGYIGNKVRFLT</sequence>
<feature type="compositionally biased region" description="Basic and acidic residues" evidence="3">
    <location>
        <begin position="84"/>
        <end position="95"/>
    </location>
</feature>
<evidence type="ECO:0000259" key="4">
    <source>
        <dbReference type="Pfam" id="PF22669"/>
    </source>
</evidence>
<dbReference type="AlphaFoldDB" id="A0A6M2EQZ6"/>
<accession>A0A6M2EQZ6</accession>
<feature type="domain" description="Inositol polyphosphate-related phosphatase" evidence="4">
    <location>
        <begin position="220"/>
        <end position="276"/>
    </location>
</feature>
<proteinExistence type="inferred from homology"/>
<dbReference type="PANTHER" id="PTHR45666">
    <property type="entry name" value="TYPE IV INOSITOL POLYPHOSPHATE 5-PHOSPHATASE 9"/>
    <property type="match status" value="1"/>
</dbReference>
<dbReference type="GO" id="GO:0046856">
    <property type="term" value="P:phosphatidylinositol dephosphorylation"/>
    <property type="evidence" value="ECO:0007669"/>
    <property type="project" value="InterPro"/>
</dbReference>
<dbReference type="GO" id="GO:0004445">
    <property type="term" value="F:inositol-polyphosphate 5-phosphatase activity"/>
    <property type="evidence" value="ECO:0007669"/>
    <property type="project" value="InterPro"/>
</dbReference>
<protein>
    <recommendedName>
        <fullName evidence="4">Inositol polyphosphate-related phosphatase domain-containing protein</fullName>
    </recommendedName>
</protein>
<evidence type="ECO:0000313" key="5">
    <source>
        <dbReference type="EMBL" id="NUU87697.1"/>
    </source>
</evidence>
<dbReference type="GO" id="GO:0004439">
    <property type="term" value="F:phosphatidylinositol-4,5-bisphosphate 5-phosphatase activity"/>
    <property type="evidence" value="ECO:0007669"/>
    <property type="project" value="TreeGrafter"/>
</dbReference>
<dbReference type="InterPro" id="IPR045849">
    <property type="entry name" value="IP5P_plant"/>
</dbReference>
<dbReference type="InterPro" id="IPR036691">
    <property type="entry name" value="Endo/exonu/phosph_ase_sf"/>
</dbReference>
<keyword evidence="2" id="KW-0378">Hydrolase</keyword>
<evidence type="ECO:0000256" key="1">
    <source>
        <dbReference type="ARBA" id="ARBA00010768"/>
    </source>
</evidence>
<dbReference type="PANTHER" id="PTHR45666:SF5">
    <property type="entry name" value="TYPE IV INOSITOL POLYPHOSPHATE 5-PHOSPHATASE 3"/>
    <property type="match status" value="1"/>
</dbReference>
<organism evidence="5">
    <name type="scientific">Populus davidiana</name>
    <dbReference type="NCBI Taxonomy" id="266767"/>
    <lineage>
        <taxon>Eukaryota</taxon>
        <taxon>Viridiplantae</taxon>
        <taxon>Streptophyta</taxon>
        <taxon>Embryophyta</taxon>
        <taxon>Tracheophyta</taxon>
        <taxon>Spermatophyta</taxon>
        <taxon>Magnoliopsida</taxon>
        <taxon>eudicotyledons</taxon>
        <taxon>Gunneridae</taxon>
        <taxon>Pentapetalae</taxon>
        <taxon>rosids</taxon>
        <taxon>fabids</taxon>
        <taxon>Malpighiales</taxon>
        <taxon>Salicaceae</taxon>
        <taxon>Saliceae</taxon>
        <taxon>Populus</taxon>
    </lineage>
</organism>
<comment type="similarity">
    <text evidence="1">Belongs to the inositol polyphosphate 5-phosphatase family.</text>
</comment>
<dbReference type="GO" id="GO:0034485">
    <property type="term" value="F:phosphatidylinositol-3,4,5-trisphosphate 5-phosphatase activity"/>
    <property type="evidence" value="ECO:0007669"/>
    <property type="project" value="TreeGrafter"/>
</dbReference>
<dbReference type="InterPro" id="IPR000300">
    <property type="entry name" value="IPPc"/>
</dbReference>
<name>A0A6M2EQZ6_9ROSI</name>
<dbReference type="Pfam" id="PF22669">
    <property type="entry name" value="Exo_endo_phos2"/>
    <property type="match status" value="1"/>
</dbReference>
<evidence type="ECO:0000256" key="2">
    <source>
        <dbReference type="ARBA" id="ARBA00022801"/>
    </source>
</evidence>
<evidence type="ECO:0000256" key="3">
    <source>
        <dbReference type="SAM" id="MobiDB-lite"/>
    </source>
</evidence>